<evidence type="ECO:0000256" key="1">
    <source>
        <dbReference type="ARBA" id="ARBA00008102"/>
    </source>
</evidence>
<reference evidence="8" key="1">
    <citation type="submission" date="2025-08" db="UniProtKB">
        <authorList>
            <consortium name="RefSeq"/>
        </authorList>
    </citation>
    <scope>IDENTIFICATION</scope>
</reference>
<dbReference type="CTD" id="100001739"/>
<dbReference type="InParanoid" id="A0A2I4C8Z9"/>
<dbReference type="InterPro" id="IPR037036">
    <property type="entry name" value="PDED_dom_sf"/>
</dbReference>
<dbReference type="GO" id="GO:1900186">
    <property type="term" value="P:negative regulation of clathrin-dependent endocytosis"/>
    <property type="evidence" value="ECO:0007669"/>
    <property type="project" value="TreeGrafter"/>
</dbReference>
<keyword evidence="3" id="KW-0653">Protein transport</keyword>
<dbReference type="STRING" id="52670.A0A2I4C8Z9"/>
<dbReference type="RefSeq" id="XP_013876445.1">
    <property type="nucleotide sequence ID" value="XM_014020991.1"/>
</dbReference>
<dbReference type="GO" id="GO:0007399">
    <property type="term" value="P:nervous system development"/>
    <property type="evidence" value="ECO:0007669"/>
    <property type="project" value="TreeGrafter"/>
</dbReference>
<evidence type="ECO:0000313" key="7">
    <source>
        <dbReference type="Proteomes" id="UP000192220"/>
    </source>
</evidence>
<dbReference type="AlphaFoldDB" id="A0A2I4C8Z9"/>
<dbReference type="InterPro" id="IPR008015">
    <property type="entry name" value="PDED_dom"/>
</dbReference>
<dbReference type="PANTHER" id="PTHR12951">
    <property type="entry name" value="RETINAL PROTEIN 4"/>
    <property type="match status" value="1"/>
</dbReference>
<dbReference type="GO" id="GO:0051233">
    <property type="term" value="C:spindle midzone"/>
    <property type="evidence" value="ECO:0007669"/>
    <property type="project" value="TreeGrafter"/>
</dbReference>
<dbReference type="Proteomes" id="UP000192220">
    <property type="component" value="Unplaced"/>
</dbReference>
<dbReference type="Pfam" id="PF05351">
    <property type="entry name" value="GMP_PDE_delta"/>
    <property type="match status" value="1"/>
</dbReference>
<evidence type="ECO:0000256" key="3">
    <source>
        <dbReference type="ARBA" id="ARBA00022927"/>
    </source>
</evidence>
<dbReference type="GO" id="GO:0008289">
    <property type="term" value="F:lipid binding"/>
    <property type="evidence" value="ECO:0007669"/>
    <property type="project" value="UniProtKB-KW"/>
</dbReference>
<dbReference type="SUPFAM" id="SSF81296">
    <property type="entry name" value="E set domains"/>
    <property type="match status" value="1"/>
</dbReference>
<keyword evidence="7" id="KW-1185">Reference proteome</keyword>
<feature type="domain" description="GMP phosphodiesterase delta subunit" evidence="6">
    <location>
        <begin position="89"/>
        <end position="241"/>
    </location>
</feature>
<sequence length="257" mass="29494">MECDEEDQIQFDDEDFQTQNKEDQQEQAEEEEENGEMMIDGGLEDWDQFNSAGPSLVEAVAEWSPGGPVAPQQVLQLDGYTKNYLCLPEDNIYNVSFSRFKIRDLDSGAVILDIKKHQPTEIQDIIDCDPNRFIQYHFSPAFLALREIGATLEFTVGSKALNCFRLIERHFFKNLLLKTFDFEIGFCIPHSRNTCEHIYCLPDLEPHVVEDMIANPFETRSDSFYFVNNKLIMHHKAEYSFAAQTDASRGNNVNSVG</sequence>
<keyword evidence="2" id="KW-0813">Transport</keyword>
<feature type="compositionally biased region" description="Acidic residues" evidence="5">
    <location>
        <begin position="25"/>
        <end position="35"/>
    </location>
</feature>
<organism evidence="7 8">
    <name type="scientific">Austrofundulus limnaeus</name>
    <name type="common">Annual killifish</name>
    <dbReference type="NCBI Taxonomy" id="52670"/>
    <lineage>
        <taxon>Eukaryota</taxon>
        <taxon>Metazoa</taxon>
        <taxon>Chordata</taxon>
        <taxon>Craniata</taxon>
        <taxon>Vertebrata</taxon>
        <taxon>Euteleostomi</taxon>
        <taxon>Actinopterygii</taxon>
        <taxon>Neopterygii</taxon>
        <taxon>Teleostei</taxon>
        <taxon>Neoteleostei</taxon>
        <taxon>Acanthomorphata</taxon>
        <taxon>Ovalentaria</taxon>
        <taxon>Atherinomorphae</taxon>
        <taxon>Cyprinodontiformes</taxon>
        <taxon>Rivulidae</taxon>
        <taxon>Austrofundulus</taxon>
    </lineage>
</organism>
<name>A0A2I4C8Z9_AUSLI</name>
<keyword evidence="4" id="KW-0446">Lipid-binding</keyword>
<comment type="similarity">
    <text evidence="1">Belongs to the PDE6D/unc-119 family.</text>
</comment>
<dbReference type="InterPro" id="IPR014756">
    <property type="entry name" value="Ig_E-set"/>
</dbReference>
<dbReference type="KEGG" id="alim:106526394"/>
<dbReference type="GO" id="GO:0042953">
    <property type="term" value="P:lipoprotein transport"/>
    <property type="evidence" value="ECO:0007669"/>
    <property type="project" value="TreeGrafter"/>
</dbReference>
<feature type="compositionally biased region" description="Acidic residues" evidence="5">
    <location>
        <begin position="1"/>
        <end position="16"/>
    </location>
</feature>
<gene>
    <name evidence="8" type="primary">mmp25a</name>
</gene>
<accession>A0A2I4C8Z9</accession>
<evidence type="ECO:0000313" key="8">
    <source>
        <dbReference type="RefSeq" id="XP_013876445.1"/>
    </source>
</evidence>
<dbReference type="FunFam" id="2.70.50.40:FF:000004">
    <property type="entry name" value="protein unc-119 homolog A isoform X3"/>
    <property type="match status" value="1"/>
</dbReference>
<proteinExistence type="inferred from homology"/>
<protein>
    <submittedName>
        <fullName evidence="8">Matrix metallopeptidase 25a</fullName>
    </submittedName>
</protein>
<dbReference type="InterPro" id="IPR051519">
    <property type="entry name" value="PDE6D_unc-119_myristoyl-bd"/>
</dbReference>
<dbReference type="PANTHER" id="PTHR12951:SF6">
    <property type="entry name" value="PROTEIN UNC-119 HOMOLOG B"/>
    <property type="match status" value="1"/>
</dbReference>
<dbReference type="GO" id="GO:0000281">
    <property type="term" value="P:mitotic cytokinesis"/>
    <property type="evidence" value="ECO:0007669"/>
    <property type="project" value="TreeGrafter"/>
</dbReference>
<evidence type="ECO:0000256" key="4">
    <source>
        <dbReference type="ARBA" id="ARBA00023121"/>
    </source>
</evidence>
<evidence type="ECO:0000256" key="2">
    <source>
        <dbReference type="ARBA" id="ARBA00022448"/>
    </source>
</evidence>
<dbReference type="OrthoDB" id="10248777at2759"/>
<dbReference type="GO" id="GO:0000922">
    <property type="term" value="C:spindle pole"/>
    <property type="evidence" value="ECO:0007669"/>
    <property type="project" value="TreeGrafter"/>
</dbReference>
<evidence type="ECO:0000259" key="6">
    <source>
        <dbReference type="Pfam" id="PF05351"/>
    </source>
</evidence>
<dbReference type="Gene3D" id="2.70.50.40">
    <property type="entry name" value="GMP phosphodiesterase, delta subunit"/>
    <property type="match status" value="1"/>
</dbReference>
<dbReference type="GO" id="GO:0045171">
    <property type="term" value="C:intercellular bridge"/>
    <property type="evidence" value="ECO:0007669"/>
    <property type="project" value="TreeGrafter"/>
</dbReference>
<dbReference type="GO" id="GO:2001287">
    <property type="term" value="P:negative regulation of caveolin-mediated endocytosis"/>
    <property type="evidence" value="ECO:0007669"/>
    <property type="project" value="TreeGrafter"/>
</dbReference>
<dbReference type="GO" id="GO:0005813">
    <property type="term" value="C:centrosome"/>
    <property type="evidence" value="ECO:0007669"/>
    <property type="project" value="TreeGrafter"/>
</dbReference>
<evidence type="ECO:0000256" key="5">
    <source>
        <dbReference type="SAM" id="MobiDB-lite"/>
    </source>
</evidence>
<feature type="region of interest" description="Disordered" evidence="5">
    <location>
        <begin position="1"/>
        <end position="36"/>
    </location>
</feature>
<dbReference type="GO" id="GO:0007601">
    <property type="term" value="P:visual perception"/>
    <property type="evidence" value="ECO:0007669"/>
    <property type="project" value="TreeGrafter"/>
</dbReference>